<dbReference type="AlphaFoldDB" id="A0A090QHN6"/>
<dbReference type="Proteomes" id="UP000029227">
    <property type="component" value="Unassembled WGS sequence"/>
</dbReference>
<gene>
    <name evidence="4" type="ORF">JCM19237_5319</name>
</gene>
<dbReference type="SUPFAM" id="SSF46894">
    <property type="entry name" value="C-terminal effector domain of the bipartite response regulators"/>
    <property type="match status" value="1"/>
</dbReference>
<evidence type="ECO:0000256" key="2">
    <source>
        <dbReference type="PROSITE-ProRule" id="PRU01091"/>
    </source>
</evidence>
<evidence type="ECO:0000313" key="5">
    <source>
        <dbReference type="Proteomes" id="UP000029227"/>
    </source>
</evidence>
<dbReference type="InterPro" id="IPR016032">
    <property type="entry name" value="Sig_transdc_resp-reg_C-effctor"/>
</dbReference>
<dbReference type="SMART" id="SM00862">
    <property type="entry name" value="Trans_reg_C"/>
    <property type="match status" value="1"/>
</dbReference>
<accession>A0A090QHN6</accession>
<keyword evidence="1 2" id="KW-0238">DNA-binding</keyword>
<feature type="domain" description="OmpR/PhoB-type" evidence="3">
    <location>
        <begin position="62"/>
        <end position="163"/>
    </location>
</feature>
<organism evidence="4 5">
    <name type="scientific">Photobacterium aphoticum</name>
    <dbReference type="NCBI Taxonomy" id="754436"/>
    <lineage>
        <taxon>Bacteria</taxon>
        <taxon>Pseudomonadati</taxon>
        <taxon>Pseudomonadota</taxon>
        <taxon>Gammaproteobacteria</taxon>
        <taxon>Vibrionales</taxon>
        <taxon>Vibrionaceae</taxon>
        <taxon>Photobacterium</taxon>
    </lineage>
</organism>
<dbReference type="GO" id="GO:0006355">
    <property type="term" value="P:regulation of DNA-templated transcription"/>
    <property type="evidence" value="ECO:0007669"/>
    <property type="project" value="InterPro"/>
</dbReference>
<dbReference type="Pfam" id="PF00486">
    <property type="entry name" value="Trans_reg_C"/>
    <property type="match status" value="1"/>
</dbReference>
<feature type="DNA-binding region" description="OmpR/PhoB-type" evidence="2">
    <location>
        <begin position="62"/>
        <end position="163"/>
    </location>
</feature>
<name>A0A090QHN6_9GAMM</name>
<dbReference type="CDD" id="cd00383">
    <property type="entry name" value="trans_reg_C"/>
    <property type="match status" value="1"/>
</dbReference>
<dbReference type="PROSITE" id="PS51755">
    <property type="entry name" value="OMPR_PHOB"/>
    <property type="match status" value="1"/>
</dbReference>
<protein>
    <recommendedName>
        <fullName evidence="3">OmpR/PhoB-type domain-containing protein</fullName>
    </recommendedName>
</protein>
<dbReference type="GO" id="GO:0000160">
    <property type="term" value="P:phosphorelay signal transduction system"/>
    <property type="evidence" value="ECO:0007669"/>
    <property type="project" value="InterPro"/>
</dbReference>
<dbReference type="EMBL" id="BBMN01000001">
    <property type="protein sequence ID" value="GAL02426.1"/>
    <property type="molecule type" value="Genomic_DNA"/>
</dbReference>
<dbReference type="GO" id="GO:0003677">
    <property type="term" value="F:DNA binding"/>
    <property type="evidence" value="ECO:0007669"/>
    <property type="project" value="UniProtKB-UniRule"/>
</dbReference>
<proteinExistence type="predicted"/>
<evidence type="ECO:0000256" key="1">
    <source>
        <dbReference type="ARBA" id="ARBA00023125"/>
    </source>
</evidence>
<dbReference type="Gene3D" id="1.10.10.10">
    <property type="entry name" value="Winged helix-like DNA-binding domain superfamily/Winged helix DNA-binding domain"/>
    <property type="match status" value="1"/>
</dbReference>
<dbReference type="InterPro" id="IPR001867">
    <property type="entry name" value="OmpR/PhoB-type_DNA-bd"/>
</dbReference>
<dbReference type="eggNOG" id="COG3710">
    <property type="taxonomic scope" value="Bacteria"/>
</dbReference>
<evidence type="ECO:0000313" key="4">
    <source>
        <dbReference type="EMBL" id="GAL02426.1"/>
    </source>
</evidence>
<dbReference type="InterPro" id="IPR036388">
    <property type="entry name" value="WH-like_DNA-bd_sf"/>
</dbReference>
<reference evidence="4 5" key="1">
    <citation type="journal article" date="2014" name="Genome Announc.">
        <title>Draft Genome Sequences of Two Vibrionaceae Species, Vibrio ponticus C121 and Photobacterium aphoticum C119, Isolated as Coral Reef Microbiota.</title>
        <authorList>
            <person name="Al-saari N."/>
            <person name="Meirelles P.M."/>
            <person name="Mino S."/>
            <person name="Suda W."/>
            <person name="Oshima K."/>
            <person name="Hattori M."/>
            <person name="Ohkuma M."/>
            <person name="Thompson F.L."/>
            <person name="Gomez-Gil B."/>
            <person name="Sawabe T."/>
            <person name="Sawabe T."/>
        </authorList>
    </citation>
    <scope>NUCLEOTIDE SEQUENCE [LARGE SCALE GENOMIC DNA]</scope>
    <source>
        <strain evidence="4 5">JCM 19237</strain>
    </source>
</reference>
<sequence length="221" mass="24817">MRAFLVYFPPAQGESKSLTHSPTLRMIKSDRDFAGSARIHKRIIFNCLKAIHKVTRMDMMNNPQLRLGRFLWQTDSRSLSTDVGSPSSEALILTQKQFKLLRCLVDASPDVLSHEQIVEKVWQSRPISQESLAQLISRTRNTLCDRDKSILVNVLGEGYKLVFTVVDSAPTLLSETEDSPAIAENSEICTNKTKQSCFTKKVFIGGSALLFASALYQAYAW</sequence>
<evidence type="ECO:0000259" key="3">
    <source>
        <dbReference type="PROSITE" id="PS51755"/>
    </source>
</evidence>
<comment type="caution">
    <text evidence="4">The sequence shown here is derived from an EMBL/GenBank/DDBJ whole genome shotgun (WGS) entry which is preliminary data.</text>
</comment>
<dbReference type="STRING" id="754436.JCM19237_5319"/>